<evidence type="ECO:0000256" key="6">
    <source>
        <dbReference type="SAM" id="MobiDB-lite"/>
    </source>
</evidence>
<evidence type="ECO:0000313" key="9">
    <source>
        <dbReference type="EMBL" id="CAG8959395.1"/>
    </source>
</evidence>
<evidence type="ECO:0000313" key="10">
    <source>
        <dbReference type="Proteomes" id="UP000696280"/>
    </source>
</evidence>
<dbReference type="AlphaFoldDB" id="A0A9N9L362"/>
<evidence type="ECO:0000256" key="3">
    <source>
        <dbReference type="ARBA" id="ARBA00022989"/>
    </source>
</evidence>
<feature type="transmembrane region" description="Helical" evidence="7">
    <location>
        <begin position="85"/>
        <end position="106"/>
    </location>
</feature>
<comment type="caution">
    <text evidence="9">The sequence shown here is derived from an EMBL/GenBank/DDBJ whole genome shotgun (WGS) entry which is preliminary data.</text>
</comment>
<feature type="transmembrane region" description="Helical" evidence="7">
    <location>
        <begin position="208"/>
        <end position="229"/>
    </location>
</feature>
<reference evidence="9" key="1">
    <citation type="submission" date="2021-07" db="EMBL/GenBank/DDBJ databases">
        <authorList>
            <person name="Durling M."/>
        </authorList>
    </citation>
    <scope>NUCLEOTIDE SEQUENCE</scope>
</reference>
<keyword evidence="3 7" id="KW-1133">Transmembrane helix</keyword>
<gene>
    <name evidence="9" type="ORF">HYFRA_00001293</name>
</gene>
<keyword evidence="10" id="KW-1185">Reference proteome</keyword>
<dbReference type="OrthoDB" id="5378633at2759"/>
<name>A0A9N9L362_9HELO</name>
<evidence type="ECO:0000259" key="8">
    <source>
        <dbReference type="Pfam" id="PF20684"/>
    </source>
</evidence>
<dbReference type="PANTHER" id="PTHR33048">
    <property type="entry name" value="PTH11-LIKE INTEGRAL MEMBRANE PROTEIN (AFU_ORTHOLOGUE AFUA_5G11245)"/>
    <property type="match status" value="1"/>
</dbReference>
<feature type="region of interest" description="Disordered" evidence="6">
    <location>
        <begin position="340"/>
        <end position="359"/>
    </location>
</feature>
<sequence>MENWPGATVGVAYALTGVSFFIIISRFILRRLKHEDHLLDDYLMLGSICFYAVASATNPVAYFNGTNFRILDDPLELSPDDLQNATLGSMYVMIGRLFYITYIWILKACMTIFYTRIMTDSHAEGMFLKGTALVLATTYFASLCSVFLGCTPVQLYWQVEPNVPACAQALPSTYVIGSSHIFTNLILMLLPIPAIVRASFPFRSVIHVSSLFLLCCFNMIIVGVKIVVVQQMASQWQAQQLIWAQVDMFTMTLLVNKPIIYRIWRHGFNHVRKGKFGLDACSTGYCPPVENQQPRSDPDRGRVGTIASNIKTSAQRLTDKARRSVGRSLGQIERTVELLQTTKTGGDEPNPLGRPPSLDAAEHEDHLIFGGFQAPKAYINTTIEHPEHPTAHNVAGEIQLMQKFGRRFFAGKRERVNAEDPSAASEGG</sequence>
<dbReference type="EMBL" id="CAJVRL010000092">
    <property type="protein sequence ID" value="CAG8959395.1"/>
    <property type="molecule type" value="Genomic_DNA"/>
</dbReference>
<dbReference type="InterPro" id="IPR052337">
    <property type="entry name" value="SAT4-like"/>
</dbReference>
<dbReference type="InterPro" id="IPR049326">
    <property type="entry name" value="Rhodopsin_dom_fungi"/>
</dbReference>
<evidence type="ECO:0000256" key="5">
    <source>
        <dbReference type="ARBA" id="ARBA00038359"/>
    </source>
</evidence>
<feature type="transmembrane region" description="Helical" evidence="7">
    <location>
        <begin position="174"/>
        <end position="196"/>
    </location>
</feature>
<protein>
    <recommendedName>
        <fullName evidence="8">Rhodopsin domain-containing protein</fullName>
    </recommendedName>
</protein>
<evidence type="ECO:0000256" key="4">
    <source>
        <dbReference type="ARBA" id="ARBA00023136"/>
    </source>
</evidence>
<accession>A0A9N9L362</accession>
<comment type="similarity">
    <text evidence="5">Belongs to the SAT4 family.</text>
</comment>
<dbReference type="GO" id="GO:0016020">
    <property type="term" value="C:membrane"/>
    <property type="evidence" value="ECO:0007669"/>
    <property type="project" value="UniProtKB-SubCell"/>
</dbReference>
<proteinExistence type="inferred from homology"/>
<feature type="transmembrane region" description="Helical" evidence="7">
    <location>
        <begin position="6"/>
        <end position="29"/>
    </location>
</feature>
<keyword evidence="4 7" id="KW-0472">Membrane</keyword>
<dbReference type="Proteomes" id="UP000696280">
    <property type="component" value="Unassembled WGS sequence"/>
</dbReference>
<feature type="transmembrane region" description="Helical" evidence="7">
    <location>
        <begin position="41"/>
        <end position="65"/>
    </location>
</feature>
<organism evidence="9 10">
    <name type="scientific">Hymenoscyphus fraxineus</name>
    <dbReference type="NCBI Taxonomy" id="746836"/>
    <lineage>
        <taxon>Eukaryota</taxon>
        <taxon>Fungi</taxon>
        <taxon>Dikarya</taxon>
        <taxon>Ascomycota</taxon>
        <taxon>Pezizomycotina</taxon>
        <taxon>Leotiomycetes</taxon>
        <taxon>Helotiales</taxon>
        <taxon>Helotiaceae</taxon>
        <taxon>Hymenoscyphus</taxon>
    </lineage>
</organism>
<dbReference type="PANTHER" id="PTHR33048:SF47">
    <property type="entry name" value="INTEGRAL MEMBRANE PROTEIN-RELATED"/>
    <property type="match status" value="1"/>
</dbReference>
<feature type="transmembrane region" description="Helical" evidence="7">
    <location>
        <begin position="127"/>
        <end position="154"/>
    </location>
</feature>
<evidence type="ECO:0000256" key="1">
    <source>
        <dbReference type="ARBA" id="ARBA00004141"/>
    </source>
</evidence>
<dbReference type="Pfam" id="PF20684">
    <property type="entry name" value="Fung_rhodopsin"/>
    <property type="match status" value="1"/>
</dbReference>
<evidence type="ECO:0000256" key="2">
    <source>
        <dbReference type="ARBA" id="ARBA00022692"/>
    </source>
</evidence>
<feature type="domain" description="Rhodopsin" evidence="8">
    <location>
        <begin position="26"/>
        <end position="253"/>
    </location>
</feature>
<keyword evidence="2 7" id="KW-0812">Transmembrane</keyword>
<comment type="subcellular location">
    <subcellularLocation>
        <location evidence="1">Membrane</location>
        <topology evidence="1">Multi-pass membrane protein</topology>
    </subcellularLocation>
</comment>
<evidence type="ECO:0000256" key="7">
    <source>
        <dbReference type="SAM" id="Phobius"/>
    </source>
</evidence>